<dbReference type="AlphaFoldDB" id="A0A0F9RCY8"/>
<dbReference type="EMBL" id="LAZR01000931">
    <property type="protein sequence ID" value="KKN54400.1"/>
    <property type="molecule type" value="Genomic_DNA"/>
</dbReference>
<sequence length="256" mass="27406">MGDFATPDGRGEFPTSNFQQVLDAVVTTVVADRSYYIEPLNILTGADDGSVARIDIASFVAHWPDIPKVTYASQTIGNLSFSTKYGVYLDDVDRDGVPDVCLFVTTNTEELFQAPGRLFLGTVTTPADGGVDTSGGGGGGGGDEAGCILVDTAIVTLGAQPFLRQELAETYWSEIHLKDGRKLRGTRNHPVYTERGKVSLSTVGIGSLLITDVGLVEVVANDYVEEAGTKWQVIMPRGHLYWANGILSHNLKAPPL</sequence>
<protein>
    <recommendedName>
        <fullName evidence="2">Hint domain-containing protein</fullName>
    </recommendedName>
</protein>
<evidence type="ECO:0000313" key="1">
    <source>
        <dbReference type="EMBL" id="KKN54400.1"/>
    </source>
</evidence>
<organism evidence="1">
    <name type="scientific">marine sediment metagenome</name>
    <dbReference type="NCBI Taxonomy" id="412755"/>
    <lineage>
        <taxon>unclassified sequences</taxon>
        <taxon>metagenomes</taxon>
        <taxon>ecological metagenomes</taxon>
    </lineage>
</organism>
<dbReference type="Gene3D" id="2.170.16.10">
    <property type="entry name" value="Hedgehog/Intein (Hint) domain"/>
    <property type="match status" value="1"/>
</dbReference>
<dbReference type="SUPFAM" id="SSF51294">
    <property type="entry name" value="Hedgehog/intein (Hint) domain"/>
    <property type="match status" value="1"/>
</dbReference>
<gene>
    <name evidence="1" type="ORF">LCGC14_0592980</name>
</gene>
<name>A0A0F9RCY8_9ZZZZ</name>
<dbReference type="InterPro" id="IPR036844">
    <property type="entry name" value="Hint_dom_sf"/>
</dbReference>
<evidence type="ECO:0008006" key="2">
    <source>
        <dbReference type="Google" id="ProtNLM"/>
    </source>
</evidence>
<dbReference type="InterPro" id="IPR006141">
    <property type="entry name" value="Intein_N"/>
</dbReference>
<dbReference type="PROSITE" id="PS50817">
    <property type="entry name" value="INTEIN_N_TER"/>
    <property type="match status" value="1"/>
</dbReference>
<proteinExistence type="predicted"/>
<accession>A0A0F9RCY8</accession>
<dbReference type="GO" id="GO:0016539">
    <property type="term" value="P:intein-mediated protein splicing"/>
    <property type="evidence" value="ECO:0007669"/>
    <property type="project" value="InterPro"/>
</dbReference>
<comment type="caution">
    <text evidence="1">The sequence shown here is derived from an EMBL/GenBank/DDBJ whole genome shotgun (WGS) entry which is preliminary data.</text>
</comment>
<reference evidence="1" key="1">
    <citation type="journal article" date="2015" name="Nature">
        <title>Complex archaea that bridge the gap between prokaryotes and eukaryotes.</title>
        <authorList>
            <person name="Spang A."/>
            <person name="Saw J.H."/>
            <person name="Jorgensen S.L."/>
            <person name="Zaremba-Niedzwiedzka K."/>
            <person name="Martijn J."/>
            <person name="Lind A.E."/>
            <person name="van Eijk R."/>
            <person name="Schleper C."/>
            <person name="Guy L."/>
            <person name="Ettema T.J."/>
        </authorList>
    </citation>
    <scope>NUCLEOTIDE SEQUENCE</scope>
</reference>